<proteinExistence type="predicted"/>
<comment type="caution">
    <text evidence="1">The sequence shown here is derived from an EMBL/GenBank/DDBJ whole genome shotgun (WGS) entry which is preliminary data.</text>
</comment>
<sequence>MGGWNVDWYGGSGSYGDQTRPEPAHLEYHRGVLGTPYEGSQYVELDSDWGGPADSGNGEPAAVTIYQDIPTVSGHNYKLRFAFAPRPNTAADTNRLEVKWDGVVIWDSGNQGDANAGIDWQYKEFDVTATSDSTELRFTDLGTADSLGSFIDNITLNEIVCEGIPTDPLCNLWNEKDLTEGDLFWNLNDVKPGDWGRNVISMHVYDNDYWACMLSDKQDLENVIIDPEAEAGDVTDPQGELSKYVDVFIWKDLNKNGVYEPVGETSVHQNGFPDVLALNEPPSLPLVASTTYYYGVAWCVGTQTVDHSTGVITCDGAGNHNDAQTDTLTIDMKFYVEQSRNNASFSCQSLVTPTPF</sequence>
<evidence type="ECO:0008006" key="3">
    <source>
        <dbReference type="Google" id="ProtNLM"/>
    </source>
</evidence>
<dbReference type="AlphaFoldDB" id="A0A1F7XBN4"/>
<evidence type="ECO:0000313" key="1">
    <source>
        <dbReference type="EMBL" id="OGM12427.1"/>
    </source>
</evidence>
<accession>A0A1F7XBN4</accession>
<evidence type="ECO:0000313" key="2">
    <source>
        <dbReference type="Proteomes" id="UP000177053"/>
    </source>
</evidence>
<gene>
    <name evidence="1" type="ORF">A2Z22_04610</name>
</gene>
<dbReference type="EMBL" id="MGFS01000001">
    <property type="protein sequence ID" value="OGM12427.1"/>
    <property type="molecule type" value="Genomic_DNA"/>
</dbReference>
<reference evidence="1 2" key="1">
    <citation type="journal article" date="2016" name="Nat. Commun.">
        <title>Thousands of microbial genomes shed light on interconnected biogeochemical processes in an aquifer system.</title>
        <authorList>
            <person name="Anantharaman K."/>
            <person name="Brown C.T."/>
            <person name="Hug L.A."/>
            <person name="Sharon I."/>
            <person name="Castelle C.J."/>
            <person name="Probst A.J."/>
            <person name="Thomas B.C."/>
            <person name="Singh A."/>
            <person name="Wilkins M.J."/>
            <person name="Karaoz U."/>
            <person name="Brodie E.L."/>
            <person name="Williams K.H."/>
            <person name="Hubbard S.S."/>
            <person name="Banfield J.F."/>
        </authorList>
    </citation>
    <scope>NUCLEOTIDE SEQUENCE [LARGE SCALE GENOMIC DNA]</scope>
</reference>
<dbReference type="Gene3D" id="2.60.120.260">
    <property type="entry name" value="Galactose-binding domain-like"/>
    <property type="match status" value="1"/>
</dbReference>
<dbReference type="Proteomes" id="UP000177053">
    <property type="component" value="Unassembled WGS sequence"/>
</dbReference>
<organism evidence="1 2">
    <name type="scientific">Candidatus Woesebacteria bacterium RBG_16_34_12</name>
    <dbReference type="NCBI Taxonomy" id="1802480"/>
    <lineage>
        <taxon>Bacteria</taxon>
        <taxon>Candidatus Woeseibacteriota</taxon>
    </lineage>
</organism>
<protein>
    <recommendedName>
        <fullName evidence="3">DUF642 domain-containing protein</fullName>
    </recommendedName>
</protein>
<name>A0A1F7XBN4_9BACT</name>